<dbReference type="InterPro" id="IPR037050">
    <property type="entry name" value="DUF1254_sf"/>
</dbReference>
<dbReference type="Proteomes" id="UP000033067">
    <property type="component" value="Chromosome"/>
</dbReference>
<feature type="domain" description="DUF1214" evidence="2">
    <location>
        <begin position="366"/>
        <end position="483"/>
    </location>
</feature>
<evidence type="ECO:0000259" key="2">
    <source>
        <dbReference type="Pfam" id="PF06742"/>
    </source>
</evidence>
<reference evidence="4 5" key="1">
    <citation type="journal article" date="2015" name="Genome Announc.">
        <title>Complete Genome Sequence of Pseudoxanthomonas suwonensis Strain J1, a Cellulose-Degrading Bacterium Isolated from Leaf- and Wood-Enriched Soil.</title>
        <authorList>
            <person name="Hou L."/>
            <person name="Jiang J."/>
            <person name="Xu Z."/>
            <person name="Zhou Y."/>
            <person name="Leung F.C."/>
        </authorList>
    </citation>
    <scope>NUCLEOTIDE SEQUENCE [LARGE SCALE GENOMIC DNA]</scope>
    <source>
        <strain evidence="4 5">J1</strain>
    </source>
</reference>
<evidence type="ECO:0000313" key="5">
    <source>
        <dbReference type="Proteomes" id="UP000033067"/>
    </source>
</evidence>
<dbReference type="OrthoDB" id="9777345at2"/>
<keyword evidence="5" id="KW-1185">Reference proteome</keyword>
<feature type="region of interest" description="Disordered" evidence="1">
    <location>
        <begin position="1"/>
        <end position="23"/>
    </location>
</feature>
<keyword evidence="4" id="KW-0449">Lipoprotein</keyword>
<gene>
    <name evidence="4" type="ORF">WQ53_07855</name>
</gene>
<dbReference type="Gene3D" id="2.60.120.600">
    <property type="entry name" value="Domain of unknown function DUF1214, C-terminal domain"/>
    <property type="match status" value="1"/>
</dbReference>
<dbReference type="RefSeq" id="WP_052631630.1">
    <property type="nucleotide sequence ID" value="NZ_CP011144.1"/>
</dbReference>
<dbReference type="SUPFAM" id="SSF160935">
    <property type="entry name" value="VPA0735-like"/>
    <property type="match status" value="1"/>
</dbReference>
<evidence type="ECO:0000313" key="4">
    <source>
        <dbReference type="EMBL" id="AKC86683.1"/>
    </source>
</evidence>
<dbReference type="Gene3D" id="2.60.40.1610">
    <property type="entry name" value="Domain of unknown function DUF1254"/>
    <property type="match status" value="1"/>
</dbReference>
<dbReference type="InterPro" id="IPR037049">
    <property type="entry name" value="DUF1214_C_sf"/>
</dbReference>
<dbReference type="Pfam" id="PF06742">
    <property type="entry name" value="DUF1214"/>
    <property type="match status" value="1"/>
</dbReference>
<dbReference type="InterPro" id="IPR010621">
    <property type="entry name" value="DUF1214"/>
</dbReference>
<dbReference type="Pfam" id="PF06863">
    <property type="entry name" value="DUF1254"/>
    <property type="match status" value="1"/>
</dbReference>
<dbReference type="PATRIC" id="fig|314722.6.peg.1685"/>
<evidence type="ECO:0000256" key="1">
    <source>
        <dbReference type="SAM" id="MobiDB-lite"/>
    </source>
</evidence>
<feature type="domain" description="DUF1254" evidence="3">
    <location>
        <begin position="85"/>
        <end position="217"/>
    </location>
</feature>
<sequence>MATANESQAVPYRSRSLNPANPGLRNGAGAPAVLANERYVEALARVVYIWGHALVNVFGRTGTWELMKGHGAGMAMGLFPGSPKNRMGYVDDYLPAAQRKIVTPNNDTIYGACFADLGEEPVVVQTPADVPEGHYWTIQIVDAFTTVTHQLGSASATPAGKYLLVGPDWTGDAPPGFARVLRSPTNLAVIMARSFAARTAEAKARARAVLNQMGATPLSEDAPGRREFDCEASARNKVYPKDLTAEMLAADPDLLRNRPVHGDTFWEELEKALDANPKVGPDDAAMAEQARTLIALRKSDPRWKGLLDRAALAADTELYEGARYEQVGVDCGNGWQRQENGGTWGTDWFGRAQAAAIYIFVNDYHEATYFIRGVDAKGELLQGRYRYTMRFEKDQLPPVDRARGGFWSLTMYDRDYFMMPTSPNGRHNIGSVNLDANELRFAADGSLTLVLSHEEPVDQDDKANWLPAPGEQFALLVRAYVPTGPILDGSYKLPDVERS</sequence>
<dbReference type="EMBL" id="CP011144">
    <property type="protein sequence ID" value="AKC86683.1"/>
    <property type="molecule type" value="Genomic_DNA"/>
</dbReference>
<dbReference type="InterPro" id="IPR010679">
    <property type="entry name" value="DUF1254"/>
</dbReference>
<dbReference type="KEGG" id="psuw:WQ53_07855"/>
<dbReference type="AlphaFoldDB" id="A0A0E3Z3D9"/>
<dbReference type="PANTHER" id="PTHR36509:SF2">
    <property type="entry name" value="BLL3101 PROTEIN"/>
    <property type="match status" value="1"/>
</dbReference>
<evidence type="ECO:0000259" key="3">
    <source>
        <dbReference type="Pfam" id="PF06863"/>
    </source>
</evidence>
<name>A0A0E3Z3D9_9GAMM</name>
<protein>
    <submittedName>
        <fullName evidence="4">Lipoprotein</fullName>
    </submittedName>
</protein>
<accession>A0A0E3Z3D9</accession>
<organism evidence="4 5">
    <name type="scientific">Pseudoxanthomonas suwonensis</name>
    <dbReference type="NCBI Taxonomy" id="314722"/>
    <lineage>
        <taxon>Bacteria</taxon>
        <taxon>Pseudomonadati</taxon>
        <taxon>Pseudomonadota</taxon>
        <taxon>Gammaproteobacteria</taxon>
        <taxon>Lysobacterales</taxon>
        <taxon>Lysobacteraceae</taxon>
        <taxon>Pseudoxanthomonas</taxon>
    </lineage>
</organism>
<proteinExistence type="predicted"/>
<dbReference type="PANTHER" id="PTHR36509">
    <property type="entry name" value="BLL3101 PROTEIN"/>
    <property type="match status" value="1"/>
</dbReference>